<dbReference type="InterPro" id="IPR016040">
    <property type="entry name" value="NAD(P)-bd_dom"/>
</dbReference>
<feature type="domain" description="NAD(P)-binding" evidence="8">
    <location>
        <begin position="4"/>
        <end position="324"/>
    </location>
</feature>
<dbReference type="NCBIfam" id="TIGR01181">
    <property type="entry name" value="dTDP_gluc_dehyt"/>
    <property type="match status" value="1"/>
</dbReference>
<evidence type="ECO:0000256" key="2">
    <source>
        <dbReference type="ARBA" id="ARBA00001911"/>
    </source>
</evidence>
<evidence type="ECO:0000256" key="6">
    <source>
        <dbReference type="ARBA" id="ARBA00023239"/>
    </source>
</evidence>
<sequence>MTILVSGGAGFIGGNFVLDWLSQFDEMVINLDKLSYAGNLGTLKELGADDRHVFVHGDIGDRELVSDLLATHKPRAVINFAAESHVDRSIHGPGEFIQTNVVGTFNLLEAVSGYWDGLPSDEKQTFRFLHVSTDEVYGTLSQDDAPFTELNRYEPNSPYSASKAASDHLVRAWHHTYGLPVLTTNCSNNYGPYHFPEKLIPLVILNALAGKNLPIYGDGQQIRDWLYVRDHCSAIRRVLRSGRVGETYNVGGWNEKPNLDVVHTICSILDELRPKSGGGRYKDQIAFVKDRPGHDRRYAIDARKLERELGWKPKETFETGIRKTIEWYLANQDWVGNVTSGAYREWVGKLYEVQT</sequence>
<evidence type="ECO:0000259" key="8">
    <source>
        <dbReference type="Pfam" id="PF16363"/>
    </source>
</evidence>
<dbReference type="GO" id="GO:0008460">
    <property type="term" value="F:dTDP-glucose 4,6-dehydratase activity"/>
    <property type="evidence" value="ECO:0007669"/>
    <property type="project" value="UniProtKB-EC"/>
</dbReference>
<proteinExistence type="inferred from homology"/>
<dbReference type="PANTHER" id="PTHR43000">
    <property type="entry name" value="DTDP-D-GLUCOSE 4,6-DEHYDRATASE-RELATED"/>
    <property type="match status" value="1"/>
</dbReference>
<keyword evidence="6 7" id="KW-0456">Lyase</keyword>
<name>A0ABT7JTT2_9HYPH</name>
<keyword evidence="10" id="KW-1185">Reference proteome</keyword>
<gene>
    <name evidence="9" type="primary">rfbB</name>
    <name evidence="9" type="ORF">PY649_12400</name>
</gene>
<evidence type="ECO:0000256" key="5">
    <source>
        <dbReference type="ARBA" id="ARBA00023027"/>
    </source>
</evidence>
<evidence type="ECO:0000256" key="1">
    <source>
        <dbReference type="ARBA" id="ARBA00001539"/>
    </source>
</evidence>
<dbReference type="Pfam" id="PF16363">
    <property type="entry name" value="GDP_Man_Dehyd"/>
    <property type="match status" value="1"/>
</dbReference>
<accession>A0ABT7JTT2</accession>
<dbReference type="SUPFAM" id="SSF51735">
    <property type="entry name" value="NAD(P)-binding Rossmann-fold domains"/>
    <property type="match status" value="1"/>
</dbReference>
<dbReference type="RefSeq" id="WP_285868717.1">
    <property type="nucleotide sequence ID" value="NZ_JARFYM010000008.1"/>
</dbReference>
<comment type="similarity">
    <text evidence="3 7">Belongs to the NAD(P)-dependent epimerase/dehydratase family. dTDP-glucose dehydratase subfamily.</text>
</comment>
<evidence type="ECO:0000256" key="3">
    <source>
        <dbReference type="ARBA" id="ARBA00008178"/>
    </source>
</evidence>
<dbReference type="Gene3D" id="3.40.50.720">
    <property type="entry name" value="NAD(P)-binding Rossmann-like Domain"/>
    <property type="match status" value="1"/>
</dbReference>
<comment type="caution">
    <text evidence="9">The sequence shown here is derived from an EMBL/GenBank/DDBJ whole genome shotgun (WGS) entry which is preliminary data.</text>
</comment>
<dbReference type="CDD" id="cd05246">
    <property type="entry name" value="dTDP_GD_SDR_e"/>
    <property type="match status" value="1"/>
</dbReference>
<protein>
    <recommendedName>
        <fullName evidence="4 7">dTDP-glucose 4,6-dehydratase</fullName>
        <ecNumber evidence="4 7">4.2.1.46</ecNumber>
    </recommendedName>
</protein>
<comment type="cofactor">
    <cofactor evidence="2 7">
        <name>NAD(+)</name>
        <dbReference type="ChEBI" id="CHEBI:57540"/>
    </cofactor>
</comment>
<organism evidence="9 10">
    <name type="scientific">Rhizobium mayense</name>
    <dbReference type="NCBI Taxonomy" id="1312184"/>
    <lineage>
        <taxon>Bacteria</taxon>
        <taxon>Pseudomonadati</taxon>
        <taxon>Pseudomonadota</taxon>
        <taxon>Alphaproteobacteria</taxon>
        <taxon>Hyphomicrobiales</taxon>
        <taxon>Rhizobiaceae</taxon>
        <taxon>Rhizobium/Agrobacterium group</taxon>
        <taxon>Rhizobium</taxon>
    </lineage>
</organism>
<keyword evidence="5" id="KW-0520">NAD</keyword>
<dbReference type="Gene3D" id="3.90.25.10">
    <property type="entry name" value="UDP-galactose 4-epimerase, domain 1"/>
    <property type="match status" value="1"/>
</dbReference>
<comment type="catalytic activity">
    <reaction evidence="1 7">
        <text>dTDP-alpha-D-glucose = dTDP-4-dehydro-6-deoxy-alpha-D-glucose + H2O</text>
        <dbReference type="Rhea" id="RHEA:17221"/>
        <dbReference type="ChEBI" id="CHEBI:15377"/>
        <dbReference type="ChEBI" id="CHEBI:57477"/>
        <dbReference type="ChEBI" id="CHEBI:57649"/>
        <dbReference type="EC" id="4.2.1.46"/>
    </reaction>
</comment>
<reference evidence="9" key="1">
    <citation type="submission" date="2023-06" db="EMBL/GenBank/DDBJ databases">
        <title>Phylogenetic Diversity of Rhizobium strains.</title>
        <authorList>
            <person name="Moura F.T."/>
            <person name="Helene L.C.F."/>
            <person name="Hungria M."/>
        </authorList>
    </citation>
    <scope>NUCLEOTIDE SEQUENCE</scope>
    <source>
        <strain evidence="9">CCGE526</strain>
    </source>
</reference>
<dbReference type="EC" id="4.2.1.46" evidence="4 7"/>
<evidence type="ECO:0000256" key="7">
    <source>
        <dbReference type="RuleBase" id="RU004473"/>
    </source>
</evidence>
<dbReference type="EMBL" id="JARFYM010000008">
    <property type="protein sequence ID" value="MDL2399701.1"/>
    <property type="molecule type" value="Genomic_DNA"/>
</dbReference>
<evidence type="ECO:0000256" key="4">
    <source>
        <dbReference type="ARBA" id="ARBA00011990"/>
    </source>
</evidence>
<dbReference type="InterPro" id="IPR036291">
    <property type="entry name" value="NAD(P)-bd_dom_sf"/>
</dbReference>
<evidence type="ECO:0000313" key="9">
    <source>
        <dbReference type="EMBL" id="MDL2399701.1"/>
    </source>
</evidence>
<dbReference type="Proteomes" id="UP001172645">
    <property type="component" value="Unassembled WGS sequence"/>
</dbReference>
<dbReference type="InterPro" id="IPR005888">
    <property type="entry name" value="dTDP_Gluc_deHydtase"/>
</dbReference>
<evidence type="ECO:0000313" key="10">
    <source>
        <dbReference type="Proteomes" id="UP001172645"/>
    </source>
</evidence>